<evidence type="ECO:0000313" key="1">
    <source>
        <dbReference type="EMBL" id="KAJ3542897.1"/>
    </source>
</evidence>
<accession>A0ACC1SMR1</accession>
<organism evidence="1 2">
    <name type="scientific">Fusarium decemcellulare</name>
    <dbReference type="NCBI Taxonomy" id="57161"/>
    <lineage>
        <taxon>Eukaryota</taxon>
        <taxon>Fungi</taxon>
        <taxon>Dikarya</taxon>
        <taxon>Ascomycota</taxon>
        <taxon>Pezizomycotina</taxon>
        <taxon>Sordariomycetes</taxon>
        <taxon>Hypocreomycetidae</taxon>
        <taxon>Hypocreales</taxon>
        <taxon>Nectriaceae</taxon>
        <taxon>Fusarium</taxon>
        <taxon>Fusarium decemcellulare species complex</taxon>
    </lineage>
</organism>
<proteinExistence type="predicted"/>
<reference evidence="1" key="1">
    <citation type="submission" date="2022-08" db="EMBL/GenBank/DDBJ databases">
        <title>Genome Sequence of Fusarium decemcellulare.</title>
        <authorList>
            <person name="Buettner E."/>
        </authorList>
    </citation>
    <scope>NUCLEOTIDE SEQUENCE</scope>
    <source>
        <strain evidence="1">Babe19</strain>
    </source>
</reference>
<evidence type="ECO:0000313" key="2">
    <source>
        <dbReference type="Proteomes" id="UP001148629"/>
    </source>
</evidence>
<gene>
    <name evidence="1" type="ORF">NM208_g3864</name>
</gene>
<sequence length="860" mass="95917">MAAPPPYSPPPSISRNGASSREIEAMADELFRSSLSHDSSSSGVTSLPPYSNGSTRERDSRASSTLSDEWTHIQSSRPPVASHLQRLRSNPASTSTSSATRERLRQLEAERDELRHAMEGERARASEMRRQAEEERAIAERLRLEARLSGPSAADAKLRLLELRREAQAAHSELPKRSNEGIFKAACSTDLLFLMDTTGSMTNYINAAKEQVKQIMDDITKAFFNEAEVRIAVVGYKDHGDIPNIQFLDFTTSIETVRSFIDKFRASGGGDTPEDVFGGIQQAINATWKHQTRCIIHIADAPPHGNDMHNFTSSSDDYFTPGSEPHGLTYKPLLKQMIGLNINYALLNIKSFTDRMAFKFLQEYAEASADCKLLETNKHYKDAMQACADLRSSVRNGSSSRGTAKGALLFEEAELGTTYAALRHLVVKSVTTSASRTAVRMSGSVSRPSNKGDTKVPLTKQLDAIDEDEDDLDEKSVEKSLEKIPPEWDTDGWLNETLVFEGFSPDVVVHRAGTLNDMMAHDDNIKLSIMELTVNKRSKPFAQGALRLASYARTSESKNNYVVKSFKKDGRRLAHLAEDMRCQALCKAFALEFNNLTGEKHAIDFIVTTCLRGKAGASGADCMSLEPYIEGEYVKYNNNSSYVNEEDPDDEFNKAAQAFSHFTYERSWGSFLVCDLQGVGHVLTDPAIHTLDPDRFKLADTNLGKEGFKFFFATHVCNDICRKLELKSTAAQILSTDCEFREWWPSIDNTVCCSNKLCGKIVRVASAQKSEEFPGCHWCDACWPQLESSKVKWMCVAPGPHHEFEVSKFYYESQGQIAPRYCPEHRERDTTVNRTTVVGGSFWSRLKSTGPKKNISGKSW</sequence>
<comment type="caution">
    <text evidence="1">The sequence shown here is derived from an EMBL/GenBank/DDBJ whole genome shotgun (WGS) entry which is preliminary data.</text>
</comment>
<dbReference type="EMBL" id="JANRMS010000271">
    <property type="protein sequence ID" value="KAJ3542897.1"/>
    <property type="molecule type" value="Genomic_DNA"/>
</dbReference>
<protein>
    <submittedName>
        <fullName evidence="1">Uncharacterized protein</fullName>
    </submittedName>
</protein>
<dbReference type="Proteomes" id="UP001148629">
    <property type="component" value="Unassembled WGS sequence"/>
</dbReference>
<name>A0ACC1SMR1_9HYPO</name>
<keyword evidence="2" id="KW-1185">Reference proteome</keyword>